<feature type="repeat" description="WD" evidence="9">
    <location>
        <begin position="366"/>
        <end position="388"/>
    </location>
</feature>
<feature type="repeat" description="WD" evidence="9">
    <location>
        <begin position="195"/>
        <end position="234"/>
    </location>
</feature>
<evidence type="ECO:0000256" key="2">
    <source>
        <dbReference type="ARBA" id="ARBA00022574"/>
    </source>
</evidence>
<dbReference type="EMBL" id="KQ474082">
    <property type="protein sequence ID" value="KPV73701.1"/>
    <property type="molecule type" value="Genomic_DNA"/>
</dbReference>
<gene>
    <name evidence="12" type="ORF">RHOBADRAFT_16630</name>
</gene>
<evidence type="ECO:0000256" key="10">
    <source>
        <dbReference type="SAM" id="Coils"/>
    </source>
</evidence>
<dbReference type="GeneID" id="28972777"/>
<evidence type="ECO:0000256" key="4">
    <source>
        <dbReference type="ARBA" id="ARBA00022787"/>
    </source>
</evidence>
<evidence type="ECO:0000256" key="9">
    <source>
        <dbReference type="PROSITE-ProRule" id="PRU00221"/>
    </source>
</evidence>
<keyword evidence="6" id="KW-0496">Mitochondrion</keyword>
<feature type="coiled-coil region" evidence="10">
    <location>
        <begin position="66"/>
        <end position="100"/>
    </location>
</feature>
<reference evidence="12 13" key="1">
    <citation type="journal article" date="2015" name="Front. Microbiol.">
        <title>Genome sequence of the plant growth promoting endophytic yeast Rhodotorula graminis WP1.</title>
        <authorList>
            <person name="Firrincieli A."/>
            <person name="Otillar R."/>
            <person name="Salamov A."/>
            <person name="Schmutz J."/>
            <person name="Khan Z."/>
            <person name="Redman R.S."/>
            <person name="Fleck N.D."/>
            <person name="Lindquist E."/>
            <person name="Grigoriev I.V."/>
            <person name="Doty S.L."/>
        </authorList>
    </citation>
    <scope>NUCLEOTIDE SEQUENCE [LARGE SCALE GENOMIC DNA]</scope>
    <source>
        <strain evidence="12 13">WP1</strain>
    </source>
</reference>
<dbReference type="GO" id="GO:0000266">
    <property type="term" value="P:mitochondrial fission"/>
    <property type="evidence" value="ECO:0007669"/>
    <property type="project" value="TreeGrafter"/>
</dbReference>
<dbReference type="Gene3D" id="2.130.10.10">
    <property type="entry name" value="YVTN repeat-like/Quinoprotein amine dehydrogenase"/>
    <property type="match status" value="2"/>
</dbReference>
<keyword evidence="5 10" id="KW-0175">Coiled coil</keyword>
<keyword evidence="7" id="KW-0472">Membrane</keyword>
<dbReference type="Proteomes" id="UP000053890">
    <property type="component" value="Unassembled WGS sequence"/>
</dbReference>
<feature type="region of interest" description="Disordered" evidence="11">
    <location>
        <begin position="118"/>
        <end position="140"/>
    </location>
</feature>
<dbReference type="GO" id="GO:0005741">
    <property type="term" value="C:mitochondrial outer membrane"/>
    <property type="evidence" value="ECO:0007669"/>
    <property type="project" value="UniProtKB-SubCell"/>
</dbReference>
<keyword evidence="2 9" id="KW-0853">WD repeat</keyword>
<dbReference type="Pfam" id="PF00400">
    <property type="entry name" value="WD40"/>
    <property type="match status" value="4"/>
</dbReference>
<evidence type="ECO:0000313" key="12">
    <source>
        <dbReference type="EMBL" id="KPV73701.1"/>
    </source>
</evidence>
<comment type="similarity">
    <text evidence="8">Belongs to the WD repeat MDV1/CAF4 family.</text>
</comment>
<dbReference type="RefSeq" id="XP_018269750.1">
    <property type="nucleotide sequence ID" value="XM_018412328.1"/>
</dbReference>
<dbReference type="AlphaFoldDB" id="A0A0N8PZZ5"/>
<evidence type="ECO:0000256" key="8">
    <source>
        <dbReference type="ARBA" id="ARBA00038415"/>
    </source>
</evidence>
<dbReference type="InterPro" id="IPR019775">
    <property type="entry name" value="WD40_repeat_CS"/>
</dbReference>
<accession>A0A0N8PZZ5</accession>
<dbReference type="SMART" id="SM00320">
    <property type="entry name" value="WD40"/>
    <property type="match status" value="7"/>
</dbReference>
<dbReference type="SUPFAM" id="SSF50978">
    <property type="entry name" value="WD40 repeat-like"/>
    <property type="match status" value="1"/>
</dbReference>
<dbReference type="GO" id="GO:0016559">
    <property type="term" value="P:peroxisome fission"/>
    <property type="evidence" value="ECO:0007669"/>
    <property type="project" value="TreeGrafter"/>
</dbReference>
<dbReference type="OMA" id="SHYHTAM"/>
<dbReference type="PANTHER" id="PTHR19855:SF28">
    <property type="entry name" value="CCR4-ASSOCIATED FACTOR 4"/>
    <property type="match status" value="1"/>
</dbReference>
<evidence type="ECO:0000256" key="5">
    <source>
        <dbReference type="ARBA" id="ARBA00023054"/>
    </source>
</evidence>
<evidence type="ECO:0000313" key="13">
    <source>
        <dbReference type="Proteomes" id="UP000053890"/>
    </source>
</evidence>
<dbReference type="InterPro" id="IPR015943">
    <property type="entry name" value="WD40/YVTN_repeat-like_dom_sf"/>
</dbReference>
<proteinExistence type="inferred from homology"/>
<protein>
    <submittedName>
        <fullName evidence="12">Uncharacterized protein</fullName>
    </submittedName>
</protein>
<feature type="repeat" description="WD" evidence="9">
    <location>
        <begin position="469"/>
        <end position="501"/>
    </location>
</feature>
<dbReference type="PROSITE" id="PS50294">
    <property type="entry name" value="WD_REPEATS_REGION"/>
    <property type="match status" value="5"/>
</dbReference>
<keyword evidence="4" id="KW-1000">Mitochondrion outer membrane</keyword>
<evidence type="ECO:0000256" key="1">
    <source>
        <dbReference type="ARBA" id="ARBA00004570"/>
    </source>
</evidence>
<dbReference type="Gene3D" id="6.10.280.220">
    <property type="match status" value="1"/>
</dbReference>
<feature type="repeat" description="WD" evidence="9">
    <location>
        <begin position="254"/>
        <end position="293"/>
    </location>
</feature>
<name>A0A0N8PZZ5_RHOGW</name>
<dbReference type="PANTHER" id="PTHR19855">
    <property type="entry name" value="WD40 REPEAT PROTEIN 12, 37"/>
    <property type="match status" value="1"/>
</dbReference>
<dbReference type="PROSITE" id="PS00678">
    <property type="entry name" value="WD_REPEATS_1"/>
    <property type="match status" value="3"/>
</dbReference>
<sequence>DDPVPLLQGFKATIPAAGVPRAERRKRRALRSERALGLEELEGDAVEVARDMSNVAVRRALVNGQVRDVEEQIAKLNKVRDELKRGLLGLREEELELEDERASPLSFLTLSGDSMSAHGGIPFPSSSSRRRKGPAFLPSEHDELPPNVAFMTLNGHLAPILSLDFSEPYGTLVSSSSDGSVRLWDLTTGAESGFLAGHRGVVKTLQVEGQVCVTGGEDGAIKVWDLDRAEEDFYEGVTTTTAGGAANGACVRSLSGHTRAVTSLFFDASTLVTGSSDSTLRQWDLTTGQCVQTMDILWAISNPLPNSSVLYPASSYSPSTVDPFANSFSSATPGAMAAPTTATYADGSWELYDDFVGGVMFWGYALASGTRDGCVRMWDMRTGQAHRTLVGHTGPVTCLQFDEYHLVSGSLDRTIRIWDLRTGSISDTLRYDHTITSLQFDSRKVLCTAGGNDVSVYNRTTMERSSLRTNGHSAPAERLRFMDRYAATGGRDACVKVWALQ</sequence>
<evidence type="ECO:0000256" key="6">
    <source>
        <dbReference type="ARBA" id="ARBA00023128"/>
    </source>
</evidence>
<dbReference type="OrthoDB" id="496at2759"/>
<feature type="repeat" description="WD" evidence="9">
    <location>
        <begin position="153"/>
        <end position="194"/>
    </location>
</feature>
<dbReference type="PROSITE" id="PS50082">
    <property type="entry name" value="WD_REPEATS_2"/>
    <property type="match status" value="6"/>
</dbReference>
<comment type="subcellular location">
    <subcellularLocation>
        <location evidence="1">Mitochondrion outer membrane</location>
        <topology evidence="1">Peripheral membrane protein</topology>
        <orientation evidence="1">Cytoplasmic side</orientation>
    </subcellularLocation>
</comment>
<feature type="repeat" description="WD" evidence="9">
    <location>
        <begin position="389"/>
        <end position="428"/>
    </location>
</feature>
<organism evidence="12 13">
    <name type="scientific">Rhodotorula graminis (strain WP1)</name>
    <dbReference type="NCBI Taxonomy" id="578459"/>
    <lineage>
        <taxon>Eukaryota</taxon>
        <taxon>Fungi</taxon>
        <taxon>Dikarya</taxon>
        <taxon>Basidiomycota</taxon>
        <taxon>Pucciniomycotina</taxon>
        <taxon>Microbotryomycetes</taxon>
        <taxon>Sporidiobolales</taxon>
        <taxon>Sporidiobolaceae</taxon>
        <taxon>Rhodotorula</taxon>
    </lineage>
</organism>
<evidence type="ECO:0000256" key="11">
    <source>
        <dbReference type="SAM" id="MobiDB-lite"/>
    </source>
</evidence>
<evidence type="ECO:0000256" key="3">
    <source>
        <dbReference type="ARBA" id="ARBA00022737"/>
    </source>
</evidence>
<dbReference type="PRINTS" id="PR00320">
    <property type="entry name" value="GPROTEINBRPT"/>
</dbReference>
<keyword evidence="3" id="KW-0677">Repeat</keyword>
<dbReference type="CDD" id="cd00200">
    <property type="entry name" value="WD40"/>
    <property type="match status" value="1"/>
</dbReference>
<dbReference type="InterPro" id="IPR001680">
    <property type="entry name" value="WD40_rpt"/>
</dbReference>
<keyword evidence="13" id="KW-1185">Reference proteome</keyword>
<evidence type="ECO:0000256" key="7">
    <source>
        <dbReference type="ARBA" id="ARBA00023136"/>
    </source>
</evidence>
<feature type="non-terminal residue" evidence="12">
    <location>
        <position position="1"/>
    </location>
</feature>
<dbReference type="InterPro" id="IPR020472">
    <property type="entry name" value="WD40_PAC1"/>
</dbReference>
<dbReference type="STRING" id="578459.A0A0N8PZZ5"/>
<dbReference type="InterPro" id="IPR036322">
    <property type="entry name" value="WD40_repeat_dom_sf"/>
</dbReference>